<evidence type="ECO:0000313" key="7">
    <source>
        <dbReference type="EMBL" id="GHI85741.1"/>
    </source>
</evidence>
<dbReference type="AlphaFoldDB" id="A0A919GW37"/>
<gene>
    <name evidence="7" type="ORF">Sxan_31050</name>
</gene>
<evidence type="ECO:0000256" key="2">
    <source>
        <dbReference type="ARBA" id="ARBA00022630"/>
    </source>
</evidence>
<evidence type="ECO:0000256" key="1">
    <source>
        <dbReference type="ARBA" id="ARBA00001917"/>
    </source>
</evidence>
<keyword evidence="8" id="KW-1185">Reference proteome</keyword>
<feature type="domain" description="Pyridoxamine 5'-phosphate oxidase N-terminal" evidence="6">
    <location>
        <begin position="3"/>
        <end position="94"/>
    </location>
</feature>
<dbReference type="InterPro" id="IPR000659">
    <property type="entry name" value="Pyridox_Oxase"/>
</dbReference>
<dbReference type="Pfam" id="PF01243">
    <property type="entry name" value="PNPOx_N"/>
    <property type="match status" value="1"/>
</dbReference>
<protein>
    <recommendedName>
        <fullName evidence="6">Pyridoxamine 5'-phosphate oxidase N-terminal domain-containing protein</fullName>
    </recommendedName>
</protein>
<organism evidence="7 8">
    <name type="scientific">Streptomyces xanthophaeus</name>
    <dbReference type="NCBI Taxonomy" id="67385"/>
    <lineage>
        <taxon>Bacteria</taxon>
        <taxon>Bacillati</taxon>
        <taxon>Actinomycetota</taxon>
        <taxon>Actinomycetes</taxon>
        <taxon>Kitasatosporales</taxon>
        <taxon>Streptomycetaceae</taxon>
        <taxon>Streptomyces</taxon>
    </lineage>
</organism>
<sequence>MADGVRDPHAMTLSTVDPAGDPDARVLLLKGLDASGWQFAGHGFSPKGGRLACHPRAALTFYWAEHSRQVGIRGAVTPGSAEDNAADFLARTPVARAESLLARQSQYLTDCTTQSRSISRRRTRPPARRSPPWRPGGTGCWRGSPPPSPPAPNAPPPAPSSPGAPAPAA</sequence>
<dbReference type="GO" id="GO:0008615">
    <property type="term" value="P:pyridoxine biosynthetic process"/>
    <property type="evidence" value="ECO:0007669"/>
    <property type="project" value="InterPro"/>
</dbReference>
<dbReference type="SUPFAM" id="SSF50475">
    <property type="entry name" value="FMN-binding split barrel"/>
    <property type="match status" value="1"/>
</dbReference>
<dbReference type="InterPro" id="IPR012349">
    <property type="entry name" value="Split_barrel_FMN-bd"/>
</dbReference>
<keyword evidence="2" id="KW-0285">Flavoprotein</keyword>
<dbReference type="GO" id="GO:0010181">
    <property type="term" value="F:FMN binding"/>
    <property type="evidence" value="ECO:0007669"/>
    <property type="project" value="InterPro"/>
</dbReference>
<comment type="cofactor">
    <cofactor evidence="1">
        <name>FMN</name>
        <dbReference type="ChEBI" id="CHEBI:58210"/>
    </cofactor>
</comment>
<feature type="region of interest" description="Disordered" evidence="5">
    <location>
        <begin position="108"/>
        <end position="169"/>
    </location>
</feature>
<dbReference type="Proteomes" id="UP000600026">
    <property type="component" value="Unassembled WGS sequence"/>
</dbReference>
<keyword evidence="4" id="KW-0560">Oxidoreductase</keyword>
<accession>A0A919GW37</accession>
<dbReference type="InterPro" id="IPR011576">
    <property type="entry name" value="Pyridox_Oxase_N"/>
</dbReference>
<keyword evidence="3" id="KW-0288">FMN</keyword>
<dbReference type="EMBL" id="BNEE01000006">
    <property type="protein sequence ID" value="GHI85741.1"/>
    <property type="molecule type" value="Genomic_DNA"/>
</dbReference>
<evidence type="ECO:0000313" key="8">
    <source>
        <dbReference type="Proteomes" id="UP000600026"/>
    </source>
</evidence>
<evidence type="ECO:0000256" key="5">
    <source>
        <dbReference type="SAM" id="MobiDB-lite"/>
    </source>
</evidence>
<dbReference type="Gene3D" id="2.30.110.10">
    <property type="entry name" value="Electron Transport, Fmn-binding Protein, Chain A"/>
    <property type="match status" value="1"/>
</dbReference>
<dbReference type="GO" id="GO:0004733">
    <property type="term" value="F:pyridoxamine phosphate oxidase activity"/>
    <property type="evidence" value="ECO:0007669"/>
    <property type="project" value="InterPro"/>
</dbReference>
<dbReference type="PANTHER" id="PTHR10851">
    <property type="entry name" value="PYRIDOXINE-5-PHOSPHATE OXIDASE"/>
    <property type="match status" value="1"/>
</dbReference>
<dbReference type="PANTHER" id="PTHR10851:SF0">
    <property type="entry name" value="PYRIDOXINE-5'-PHOSPHATE OXIDASE"/>
    <property type="match status" value="1"/>
</dbReference>
<proteinExistence type="predicted"/>
<feature type="compositionally biased region" description="Basic residues" evidence="5">
    <location>
        <begin position="118"/>
        <end position="127"/>
    </location>
</feature>
<feature type="compositionally biased region" description="Pro residues" evidence="5">
    <location>
        <begin position="144"/>
        <end position="169"/>
    </location>
</feature>
<reference evidence="7" key="1">
    <citation type="submission" date="2020-09" db="EMBL/GenBank/DDBJ databases">
        <title>Whole genome shotgun sequence of Streptomyces xanthophaeus NBRC 12829.</title>
        <authorList>
            <person name="Komaki H."/>
            <person name="Tamura T."/>
        </authorList>
    </citation>
    <scope>NUCLEOTIDE SEQUENCE</scope>
    <source>
        <strain evidence="7">NBRC 12829</strain>
    </source>
</reference>
<evidence type="ECO:0000256" key="3">
    <source>
        <dbReference type="ARBA" id="ARBA00022643"/>
    </source>
</evidence>
<evidence type="ECO:0000256" key="4">
    <source>
        <dbReference type="ARBA" id="ARBA00023002"/>
    </source>
</evidence>
<evidence type="ECO:0000259" key="6">
    <source>
        <dbReference type="Pfam" id="PF01243"/>
    </source>
</evidence>
<name>A0A919GW37_9ACTN</name>
<comment type="caution">
    <text evidence="7">The sequence shown here is derived from an EMBL/GenBank/DDBJ whole genome shotgun (WGS) entry which is preliminary data.</text>
</comment>